<evidence type="ECO:0000313" key="2">
    <source>
        <dbReference type="Proteomes" id="UP000217790"/>
    </source>
</evidence>
<organism evidence="1 2">
    <name type="scientific">Armillaria gallica</name>
    <name type="common">Bulbous honey fungus</name>
    <name type="synonym">Armillaria bulbosa</name>
    <dbReference type="NCBI Taxonomy" id="47427"/>
    <lineage>
        <taxon>Eukaryota</taxon>
        <taxon>Fungi</taxon>
        <taxon>Dikarya</taxon>
        <taxon>Basidiomycota</taxon>
        <taxon>Agaricomycotina</taxon>
        <taxon>Agaricomycetes</taxon>
        <taxon>Agaricomycetidae</taxon>
        <taxon>Agaricales</taxon>
        <taxon>Marasmiineae</taxon>
        <taxon>Physalacriaceae</taxon>
        <taxon>Armillaria</taxon>
    </lineage>
</organism>
<keyword evidence="2" id="KW-1185">Reference proteome</keyword>
<evidence type="ECO:0000313" key="1">
    <source>
        <dbReference type="EMBL" id="PBK84795.1"/>
    </source>
</evidence>
<reference evidence="2" key="1">
    <citation type="journal article" date="2017" name="Nat. Ecol. Evol.">
        <title>Genome expansion and lineage-specific genetic innovations in the forest pathogenic fungi Armillaria.</title>
        <authorList>
            <person name="Sipos G."/>
            <person name="Prasanna A.N."/>
            <person name="Walter M.C."/>
            <person name="O'Connor E."/>
            <person name="Balint B."/>
            <person name="Krizsan K."/>
            <person name="Kiss B."/>
            <person name="Hess J."/>
            <person name="Varga T."/>
            <person name="Slot J."/>
            <person name="Riley R."/>
            <person name="Boka B."/>
            <person name="Rigling D."/>
            <person name="Barry K."/>
            <person name="Lee J."/>
            <person name="Mihaltcheva S."/>
            <person name="LaButti K."/>
            <person name="Lipzen A."/>
            <person name="Waldron R."/>
            <person name="Moloney N.M."/>
            <person name="Sperisen C."/>
            <person name="Kredics L."/>
            <person name="Vagvoelgyi C."/>
            <person name="Patrignani A."/>
            <person name="Fitzpatrick D."/>
            <person name="Nagy I."/>
            <person name="Doyle S."/>
            <person name="Anderson J.B."/>
            <person name="Grigoriev I.V."/>
            <person name="Gueldener U."/>
            <person name="Muensterkoetter M."/>
            <person name="Nagy L.G."/>
        </authorList>
    </citation>
    <scope>NUCLEOTIDE SEQUENCE [LARGE SCALE GENOMIC DNA]</scope>
    <source>
        <strain evidence="2">Ar21-2</strain>
    </source>
</reference>
<name>A0A2H3CP41_ARMGA</name>
<dbReference type="EMBL" id="KZ293695">
    <property type="protein sequence ID" value="PBK84795.1"/>
    <property type="molecule type" value="Genomic_DNA"/>
</dbReference>
<proteinExistence type="predicted"/>
<accession>A0A2H3CP41</accession>
<dbReference type="Proteomes" id="UP000217790">
    <property type="component" value="Unassembled WGS sequence"/>
</dbReference>
<dbReference type="AlphaFoldDB" id="A0A2H3CP41"/>
<gene>
    <name evidence="1" type="ORF">ARMGADRAFT_1131645</name>
</gene>
<protein>
    <submittedName>
        <fullName evidence="1">Uncharacterized protein</fullName>
    </submittedName>
</protein>
<sequence>MSAENRTDIDNVGRPGLITLRSWRVNEKKEMLIPHVKGQKREMSGIGMLLCLPIERTQAISGLEVKVDALSSKCERSQNTLVLKGLFVTCSSTSLSDWQGRSYGQMKMSASAGLGTSRSMQGEDVDKFGVGVDAKVVQELVEDVWVRLEGREVF</sequence>
<dbReference type="InParanoid" id="A0A2H3CP41"/>